<dbReference type="Proteomes" id="UP000320455">
    <property type="component" value="Unassembled WGS sequence"/>
</dbReference>
<evidence type="ECO:0000313" key="2">
    <source>
        <dbReference type="Proteomes" id="UP000320455"/>
    </source>
</evidence>
<comment type="caution">
    <text evidence="1">The sequence shown here is derived from an EMBL/GenBank/DDBJ whole genome shotgun (WGS) entry which is preliminary data.</text>
</comment>
<evidence type="ECO:0000313" key="1">
    <source>
        <dbReference type="EMBL" id="TWQ52445.1"/>
    </source>
</evidence>
<organism evidence="1 2">
    <name type="scientific">Xanthomonas vasicola</name>
    <dbReference type="NCBI Taxonomy" id="56459"/>
    <lineage>
        <taxon>Bacteria</taxon>
        <taxon>Pseudomonadati</taxon>
        <taxon>Pseudomonadota</taxon>
        <taxon>Gammaproteobacteria</taxon>
        <taxon>Lysobacterales</taxon>
        <taxon>Lysobacteraceae</taxon>
        <taxon>Xanthomonas</taxon>
    </lineage>
</organism>
<keyword evidence="2" id="KW-1185">Reference proteome</keyword>
<accession>A0ABD7S9Z8</accession>
<dbReference type="AlphaFoldDB" id="A0ABD7S9Z8"/>
<sequence length="110" mass="11401">MLALTAGVATTASAQRPIPIFATNKNAGVKAILVQNVNVRSGWICTQVPSNGKSTTLASVLAGSTFQVGGFSTTDCRLGTALKTLNQPIFTVGNGYQVFIDVNGTIQVTQ</sequence>
<gene>
    <name evidence="1" type="ORF">FQK01_12700</name>
</gene>
<protein>
    <submittedName>
        <fullName evidence="1">Uncharacterized protein</fullName>
    </submittedName>
</protein>
<dbReference type="EMBL" id="VOCK01000018">
    <property type="protein sequence ID" value="TWQ52445.1"/>
    <property type="molecule type" value="Genomic_DNA"/>
</dbReference>
<name>A0ABD7S9Z8_XANVA</name>
<proteinExistence type="predicted"/>
<reference evidence="2" key="1">
    <citation type="journal article" date="2020" name="Phytopathology">
        <title>Genomic acquisitions in emerging populations of Xanthomonas vasicola pv. vasculorum infecting corn in the U.S. and Argentina.</title>
        <authorList>
            <person name="Perez-Quintero A.L."/>
        </authorList>
    </citation>
    <scope>NUCLEOTIDE SEQUENCE [LARGE SCALE GENOMIC DNA]</scope>
    <source>
        <strain evidence="2">Xvh-L</strain>
    </source>
</reference>